<evidence type="ECO:0000313" key="1">
    <source>
        <dbReference type="EMBL" id="RNF82752.1"/>
    </source>
</evidence>
<dbReference type="PANTHER" id="PTHR32305:SF15">
    <property type="entry name" value="PROTEIN RHSA-RELATED"/>
    <property type="match status" value="1"/>
</dbReference>
<dbReference type="EMBL" id="RJAI01000069">
    <property type="protein sequence ID" value="RNF82752.1"/>
    <property type="molecule type" value="Genomic_DNA"/>
</dbReference>
<proteinExistence type="predicted"/>
<dbReference type="Proteomes" id="UP000278162">
    <property type="component" value="Unassembled WGS sequence"/>
</dbReference>
<dbReference type="InterPro" id="IPR022385">
    <property type="entry name" value="Rhs_assc_core"/>
</dbReference>
<dbReference type="GeneID" id="97170947"/>
<gene>
    <name evidence="1" type="ORF">EFK07_24380</name>
</gene>
<organism evidence="1 2">
    <name type="scientific">Pseudomonas putida</name>
    <name type="common">Arthrobacter siderocapsulatus</name>
    <dbReference type="NCBI Taxonomy" id="303"/>
    <lineage>
        <taxon>Bacteria</taxon>
        <taxon>Pseudomonadati</taxon>
        <taxon>Pseudomonadota</taxon>
        <taxon>Gammaproteobacteria</taxon>
        <taxon>Pseudomonadales</taxon>
        <taxon>Pseudomonadaceae</taxon>
        <taxon>Pseudomonas</taxon>
    </lineage>
</organism>
<comment type="caution">
    <text evidence="1">The sequence shown here is derived from an EMBL/GenBank/DDBJ whole genome shotgun (WGS) entry which is preliminary data.</text>
</comment>
<accession>A0A3M8SVL3</accession>
<dbReference type="Gene3D" id="2.180.10.10">
    <property type="entry name" value="RHS repeat-associated core"/>
    <property type="match status" value="1"/>
</dbReference>
<dbReference type="AlphaFoldDB" id="A0A3M8SVL3"/>
<sequence>MLNIALLPSAYTAYGFTGADKRRIGFNGEFRDTVSGSYPLGNGHRAFSPVLMRFVSPDDYSPFLEGGLNAYAYCLGDPVNLIDPKGSNGFFKGVAKTLKNIFIPGDAPIEQFSPTRRRLHEQVDTSSQWGQATAVINKAMGSNRDTSIPDWKADRYILRSQNASASLSPNKKNSLSEPTLFFGSSFEWGQVAVQALRGSNNEQAGAAAVGLSFNFAGGIMAGAGVHSNYKTGRILSAPANLQTTIRQ</sequence>
<name>A0A3M8SVL3_PSEPU</name>
<dbReference type="InterPro" id="IPR050708">
    <property type="entry name" value="T6SS_VgrG/RHS"/>
</dbReference>
<reference evidence="1 2" key="1">
    <citation type="submission" date="2018-10" db="EMBL/GenBank/DDBJ databases">
        <title>An outbreak of IMP-63 producing strain in France.</title>
        <authorList>
            <person name="Bour M."/>
            <person name="Liapis E."/>
            <person name="Plesiat P."/>
        </authorList>
    </citation>
    <scope>NUCLEOTIDE SEQUENCE [LARGE SCALE GENOMIC DNA]</scope>
    <source>
        <strain evidence="1 2">12917</strain>
    </source>
</reference>
<dbReference type="RefSeq" id="WP_052261085.1">
    <property type="nucleotide sequence ID" value="NZ_RJAI01000069.1"/>
</dbReference>
<dbReference type="PANTHER" id="PTHR32305">
    <property type="match status" value="1"/>
</dbReference>
<dbReference type="NCBIfam" id="TIGR03696">
    <property type="entry name" value="Rhs_assc_core"/>
    <property type="match status" value="1"/>
</dbReference>
<protein>
    <submittedName>
        <fullName evidence="1">RHS repeat-associated core domain-containing protein</fullName>
    </submittedName>
</protein>
<evidence type="ECO:0000313" key="2">
    <source>
        <dbReference type="Proteomes" id="UP000278162"/>
    </source>
</evidence>